<reference evidence="1" key="1">
    <citation type="submission" date="2022-02" db="EMBL/GenBank/DDBJ databases">
        <title>Plant Genome Project.</title>
        <authorList>
            <person name="Zhang R.-G."/>
        </authorList>
    </citation>
    <scope>NUCLEOTIDE SEQUENCE</scope>
    <source>
        <strain evidence="1">AT1</strain>
    </source>
</reference>
<comment type="caution">
    <text evidence="1">The sequence shown here is derived from an EMBL/GenBank/DDBJ whole genome shotgun (WGS) entry which is preliminary data.</text>
</comment>
<gene>
    <name evidence="1" type="ORF">RHMOL_Rhmol11G0112100</name>
</gene>
<sequence>MQHTTSLSLTSSFKSRHPADRKEENMGKRLYALLGRKTKAPKLKTLASLAMARIPILKNLHTVRCSHARSDVVQLHNLGYPDRALLRVELVIREQNMLDVLVMVEKYCHLLIEGLLLVENNRECPEELNETISSLIFAASRCRELPELQEIRMIFSSTYGNEFEKQDMNEKEEQLKPREAAKLNDTEAGVYVYEKGGLERSFSSSSWNTEAEDLYDVNLTAYDLDRTASPSDEEIDLDQSDEETGKNQNSMPWLEEHHDPGSDKSFSDTKGYKPHSKADLTTCSVEGRSGLGNTHYLKDIERLEQGIFLYFTDFLPLSQDCFEGLFWLKVLEVVYSNHKPHQTLLRFAFLFFLITDKVELVIREQNMLDVLDIVEKYCHLPIEGFLIVENNRECPEELNEAISSLIFAASRCRELPELQEIRMIFSSR</sequence>
<accession>A0ACC0LQW7</accession>
<name>A0ACC0LQW7_RHOML</name>
<evidence type="ECO:0000313" key="1">
    <source>
        <dbReference type="EMBL" id="KAI8531115.1"/>
    </source>
</evidence>
<dbReference type="Proteomes" id="UP001062846">
    <property type="component" value="Chromosome 11"/>
</dbReference>
<keyword evidence="2" id="KW-1185">Reference proteome</keyword>
<evidence type="ECO:0000313" key="2">
    <source>
        <dbReference type="Proteomes" id="UP001062846"/>
    </source>
</evidence>
<organism evidence="1 2">
    <name type="scientific">Rhododendron molle</name>
    <name type="common">Chinese azalea</name>
    <name type="synonym">Azalea mollis</name>
    <dbReference type="NCBI Taxonomy" id="49168"/>
    <lineage>
        <taxon>Eukaryota</taxon>
        <taxon>Viridiplantae</taxon>
        <taxon>Streptophyta</taxon>
        <taxon>Embryophyta</taxon>
        <taxon>Tracheophyta</taxon>
        <taxon>Spermatophyta</taxon>
        <taxon>Magnoliopsida</taxon>
        <taxon>eudicotyledons</taxon>
        <taxon>Gunneridae</taxon>
        <taxon>Pentapetalae</taxon>
        <taxon>asterids</taxon>
        <taxon>Ericales</taxon>
        <taxon>Ericaceae</taxon>
        <taxon>Ericoideae</taxon>
        <taxon>Rhodoreae</taxon>
        <taxon>Rhododendron</taxon>
    </lineage>
</organism>
<dbReference type="EMBL" id="CM046398">
    <property type="protein sequence ID" value="KAI8531115.1"/>
    <property type="molecule type" value="Genomic_DNA"/>
</dbReference>
<protein>
    <submittedName>
        <fullName evidence="1">Uncharacterized protein</fullName>
    </submittedName>
</protein>
<proteinExistence type="predicted"/>